<evidence type="ECO:0000313" key="3">
    <source>
        <dbReference type="EMBL" id="KJY38109.1"/>
    </source>
</evidence>
<gene>
    <name evidence="3" type="ORF">VR44_04215</name>
</gene>
<keyword evidence="4" id="KW-1185">Reference proteome</keyword>
<dbReference type="EMBL" id="JZWV01000077">
    <property type="protein sequence ID" value="KJY38109.1"/>
    <property type="molecule type" value="Genomic_DNA"/>
</dbReference>
<keyword evidence="2" id="KW-1133">Transmembrane helix</keyword>
<feature type="compositionally biased region" description="Polar residues" evidence="1">
    <location>
        <begin position="418"/>
        <end position="427"/>
    </location>
</feature>
<sequence length="427" mass="47300">MPGHPVHWLGGDSLSWPDRTAQRRIIGSLMFIGFLLTAGLLLRIGWMDSQRALTFGERLAGYSILAAGLVELIAAGATLDYWHQRKRSYSGPFVLAGVAIVFLCSSSLLFLQIGERFTGWTVIAISFLAGSIVAGIELIRSRAWKGLRNPRRIAIGAIVPTLIAGINLAYTQLYVPTVTAPLIMSGAEFREASLDSARSVLRVTVHAYVKNNGSVPVYILGSIYWVHGGPANDITQTRNPSFKLIYDGEFVTPAGRELDPGEEISQDSVVDIKDPDKLKYETLKAQTEVYAIRRDRMTLPAAYGQSRTFAKALENWKPKEPGKVEYIDGSRISNSSEIRNIAWGKQYIRTWKVSFGNWSRIDISISPPGNRITLDSRDAHFRQRLIDRYGLLLARGSMDQTPFKTLLEKAHSPEKGSGTDQSDQSGQ</sequence>
<feature type="region of interest" description="Disordered" evidence="1">
    <location>
        <begin position="408"/>
        <end position="427"/>
    </location>
</feature>
<feature type="transmembrane region" description="Helical" evidence="2">
    <location>
        <begin position="25"/>
        <end position="47"/>
    </location>
</feature>
<feature type="transmembrane region" description="Helical" evidence="2">
    <location>
        <begin position="59"/>
        <end position="81"/>
    </location>
</feature>
<feature type="transmembrane region" description="Helical" evidence="2">
    <location>
        <begin position="119"/>
        <end position="139"/>
    </location>
</feature>
<dbReference type="Proteomes" id="UP000033551">
    <property type="component" value="Unassembled WGS sequence"/>
</dbReference>
<keyword evidence="2" id="KW-0472">Membrane</keyword>
<protein>
    <submittedName>
        <fullName evidence="3">Uncharacterized protein</fullName>
    </submittedName>
</protein>
<dbReference type="AlphaFoldDB" id="A0A0F4JW90"/>
<dbReference type="PATRIC" id="fig|68223.7.peg.133"/>
<accession>A0A0F4JW90</accession>
<evidence type="ECO:0000313" key="4">
    <source>
        <dbReference type="Proteomes" id="UP000033551"/>
    </source>
</evidence>
<feature type="transmembrane region" description="Helical" evidence="2">
    <location>
        <begin position="151"/>
        <end position="170"/>
    </location>
</feature>
<comment type="caution">
    <text evidence="3">The sequence shown here is derived from an EMBL/GenBank/DDBJ whole genome shotgun (WGS) entry which is preliminary data.</text>
</comment>
<name>A0A0F4JW90_9ACTN</name>
<evidence type="ECO:0000256" key="1">
    <source>
        <dbReference type="SAM" id="MobiDB-lite"/>
    </source>
</evidence>
<reference evidence="3 4" key="1">
    <citation type="submission" date="2015-02" db="EMBL/GenBank/DDBJ databases">
        <authorList>
            <person name="Ju K.-S."/>
            <person name="Doroghazi J.R."/>
            <person name="Metcalf W."/>
        </authorList>
    </citation>
    <scope>NUCLEOTIDE SEQUENCE [LARGE SCALE GENOMIC DNA]</scope>
    <source>
        <strain evidence="3 4">NRRL ISP-5550</strain>
    </source>
</reference>
<keyword evidence="2" id="KW-0812">Transmembrane</keyword>
<feature type="transmembrane region" description="Helical" evidence="2">
    <location>
        <begin position="93"/>
        <end position="113"/>
    </location>
</feature>
<proteinExistence type="predicted"/>
<organism evidence="3 4">
    <name type="scientific">Streptomyces katrae</name>
    <dbReference type="NCBI Taxonomy" id="68223"/>
    <lineage>
        <taxon>Bacteria</taxon>
        <taxon>Bacillati</taxon>
        <taxon>Actinomycetota</taxon>
        <taxon>Actinomycetes</taxon>
        <taxon>Kitasatosporales</taxon>
        <taxon>Streptomycetaceae</taxon>
        <taxon>Streptomyces</taxon>
    </lineage>
</organism>
<evidence type="ECO:0000256" key="2">
    <source>
        <dbReference type="SAM" id="Phobius"/>
    </source>
</evidence>